<dbReference type="EMBL" id="WUTT01000001">
    <property type="protein sequence ID" value="NAW35431.1"/>
    <property type="molecule type" value="Genomic_DNA"/>
</dbReference>
<keyword evidence="2" id="KW-1185">Reference proteome</keyword>
<evidence type="ECO:0000313" key="2">
    <source>
        <dbReference type="Proteomes" id="UP000487929"/>
    </source>
</evidence>
<accession>A0A7X4W8C5</accession>
<reference evidence="1 2" key="1">
    <citation type="submission" date="2019-12" db="EMBL/GenBank/DDBJ databases">
        <title>Draft genome sequencing of Halomonas alimentaria DSM 15356.</title>
        <authorList>
            <person name="Pandiyan K."/>
            <person name="Kushwaha P."/>
            <person name="Gowdham M."/>
            <person name="Chakdar H."/>
            <person name="Singh A."/>
            <person name="Kumar M."/>
            <person name="Saxena A.K."/>
        </authorList>
    </citation>
    <scope>NUCLEOTIDE SEQUENCE [LARGE SCALE GENOMIC DNA]</scope>
    <source>
        <strain evidence="1 2">DSM 15356</strain>
    </source>
</reference>
<sequence>MALFLLVFAVCLLIFGGMVGLLLLSGTPRFRTDPEQLLTLFDQALEGRVNESEWNAIMGYPIRHDDYLDGVRRRAQRLMEEHGNHGRAARGKPLLDATGHGELEALRAHLASRQALRERQRSVE</sequence>
<proteinExistence type="predicted"/>
<gene>
    <name evidence="1" type="ORF">GRB96_13490</name>
</gene>
<organism evidence="1 2">
    <name type="scientific">Halomonas alimentaria</name>
    <dbReference type="NCBI Taxonomy" id="147248"/>
    <lineage>
        <taxon>Bacteria</taxon>
        <taxon>Pseudomonadati</taxon>
        <taxon>Pseudomonadota</taxon>
        <taxon>Gammaproteobacteria</taxon>
        <taxon>Oceanospirillales</taxon>
        <taxon>Halomonadaceae</taxon>
        <taxon>Halomonas</taxon>
    </lineage>
</organism>
<protein>
    <submittedName>
        <fullName evidence="1">Uncharacterized protein</fullName>
    </submittedName>
</protein>
<evidence type="ECO:0000313" key="1">
    <source>
        <dbReference type="EMBL" id="NAW35431.1"/>
    </source>
</evidence>
<comment type="caution">
    <text evidence="1">The sequence shown here is derived from an EMBL/GenBank/DDBJ whole genome shotgun (WGS) entry which is preliminary data.</text>
</comment>
<dbReference type="OrthoDB" id="6120993at2"/>
<dbReference type="RefSeq" id="WP_161432620.1">
    <property type="nucleotide sequence ID" value="NZ_CANMEG010000005.1"/>
</dbReference>
<dbReference type="AlphaFoldDB" id="A0A7X4W8C5"/>
<name>A0A7X4W8C5_9GAMM</name>
<dbReference type="Proteomes" id="UP000487929">
    <property type="component" value="Unassembled WGS sequence"/>
</dbReference>